<feature type="transmembrane region" description="Helical" evidence="1">
    <location>
        <begin position="24"/>
        <end position="44"/>
    </location>
</feature>
<evidence type="ECO:0000313" key="3">
    <source>
        <dbReference type="Proteomes" id="UP000184184"/>
    </source>
</evidence>
<evidence type="ECO:0000313" key="2">
    <source>
        <dbReference type="EMBL" id="SHM54618.1"/>
    </source>
</evidence>
<dbReference type="AlphaFoldDB" id="A0A1M7JNN5"/>
<protein>
    <submittedName>
        <fullName evidence="2">Uncharacterized protein</fullName>
    </submittedName>
</protein>
<gene>
    <name evidence="2" type="ORF">SAMN05216179_0427</name>
</gene>
<keyword evidence="1" id="KW-1133">Transmembrane helix</keyword>
<dbReference type="Proteomes" id="UP000184184">
    <property type="component" value="Unassembled WGS sequence"/>
</dbReference>
<reference evidence="2 3" key="1">
    <citation type="submission" date="2016-11" db="EMBL/GenBank/DDBJ databases">
        <authorList>
            <person name="Jaros S."/>
            <person name="Januszkiewicz K."/>
            <person name="Wedrychowicz H."/>
        </authorList>
    </citation>
    <scope>NUCLEOTIDE SEQUENCE [LARGE SCALE GENOMIC DNA]</scope>
    <source>
        <strain evidence="2 3">CGMCC 1.10681</strain>
    </source>
</reference>
<feature type="transmembrane region" description="Helical" evidence="1">
    <location>
        <begin position="127"/>
        <end position="152"/>
    </location>
</feature>
<name>A0A1M7JNN5_9BACI</name>
<feature type="transmembrane region" description="Helical" evidence="1">
    <location>
        <begin position="173"/>
        <end position="194"/>
    </location>
</feature>
<dbReference type="RefSeq" id="WP_073199206.1">
    <property type="nucleotide sequence ID" value="NZ_FRCZ01000001.1"/>
</dbReference>
<dbReference type="OrthoDB" id="2435178at2"/>
<feature type="transmembrane region" description="Helical" evidence="1">
    <location>
        <begin position="200"/>
        <end position="222"/>
    </location>
</feature>
<keyword evidence="1" id="KW-0812">Transmembrane</keyword>
<sequence length="251" mass="29331">MLNKLSEEDFLVLRKPLESKRQSPISLGAVFVLAIFCQALLLYLEWFISGFSNLPLRDIVFQFHFMFSCILGGLSLIYSIPIVYRRYQRIQYLISIIVSQNLFGISSFLLSIIAIGTEMTDDGEVLLQFSIIMFFIGIIVFIITSIRFYLLLQQGKYRKGTYKDKQRNTWESKSVLPIIIPIGIGITFIIQFMIRNFELMQIDLIFIVILEMTIFNVMIFVLPEQLVILYCKYRFDSFNYDLSGRIKPVRD</sequence>
<keyword evidence="1" id="KW-0472">Membrane</keyword>
<dbReference type="EMBL" id="FRCZ01000001">
    <property type="protein sequence ID" value="SHM54618.1"/>
    <property type="molecule type" value="Genomic_DNA"/>
</dbReference>
<proteinExistence type="predicted"/>
<organism evidence="2 3">
    <name type="scientific">Gracilibacillus kekensis</name>
    <dbReference type="NCBI Taxonomy" id="1027249"/>
    <lineage>
        <taxon>Bacteria</taxon>
        <taxon>Bacillati</taxon>
        <taxon>Bacillota</taxon>
        <taxon>Bacilli</taxon>
        <taxon>Bacillales</taxon>
        <taxon>Bacillaceae</taxon>
        <taxon>Gracilibacillus</taxon>
    </lineage>
</organism>
<accession>A0A1M7JNN5</accession>
<feature type="transmembrane region" description="Helical" evidence="1">
    <location>
        <begin position="92"/>
        <end position="115"/>
    </location>
</feature>
<feature type="transmembrane region" description="Helical" evidence="1">
    <location>
        <begin position="59"/>
        <end position="80"/>
    </location>
</feature>
<keyword evidence="3" id="KW-1185">Reference proteome</keyword>
<dbReference type="STRING" id="1027249.SAMN05216179_0427"/>
<evidence type="ECO:0000256" key="1">
    <source>
        <dbReference type="SAM" id="Phobius"/>
    </source>
</evidence>